<dbReference type="PANTHER" id="PTHR31218">
    <property type="entry name" value="WAT1-RELATED PROTEIN"/>
    <property type="match status" value="1"/>
</dbReference>
<keyword evidence="4 6" id="KW-1133">Transmembrane helix</keyword>
<dbReference type="InterPro" id="IPR000620">
    <property type="entry name" value="EamA_dom"/>
</dbReference>
<feature type="domain" description="EamA" evidence="7">
    <location>
        <begin position="10"/>
        <end position="151"/>
    </location>
</feature>
<evidence type="ECO:0000259" key="7">
    <source>
        <dbReference type="Pfam" id="PF00892"/>
    </source>
</evidence>
<feature type="transmembrane region" description="Helical" evidence="6">
    <location>
        <begin position="71"/>
        <end position="94"/>
    </location>
</feature>
<protein>
    <recommendedName>
        <fullName evidence="6">WAT1-related protein</fullName>
    </recommendedName>
</protein>
<comment type="similarity">
    <text evidence="2 6">Belongs to the drug/metabolite transporter (DMT) superfamily. Plant drug/metabolite exporter (P-DME) (TC 2.A.7.4) family.</text>
</comment>
<feature type="domain" description="EamA" evidence="7">
    <location>
        <begin position="189"/>
        <end position="328"/>
    </location>
</feature>
<keyword evidence="9" id="KW-1185">Reference proteome</keyword>
<feature type="transmembrane region" description="Helical" evidence="6">
    <location>
        <begin position="37"/>
        <end position="59"/>
    </location>
</feature>
<organism evidence="8 9">
    <name type="scientific">Cardamine amara subsp. amara</name>
    <dbReference type="NCBI Taxonomy" id="228776"/>
    <lineage>
        <taxon>Eukaryota</taxon>
        <taxon>Viridiplantae</taxon>
        <taxon>Streptophyta</taxon>
        <taxon>Embryophyta</taxon>
        <taxon>Tracheophyta</taxon>
        <taxon>Spermatophyta</taxon>
        <taxon>Magnoliopsida</taxon>
        <taxon>eudicotyledons</taxon>
        <taxon>Gunneridae</taxon>
        <taxon>Pentapetalae</taxon>
        <taxon>rosids</taxon>
        <taxon>malvids</taxon>
        <taxon>Brassicales</taxon>
        <taxon>Brassicaceae</taxon>
        <taxon>Cardamineae</taxon>
        <taxon>Cardamine</taxon>
    </lineage>
</organism>
<accession>A0ABD1BAG9</accession>
<evidence type="ECO:0000256" key="6">
    <source>
        <dbReference type="RuleBase" id="RU363077"/>
    </source>
</evidence>
<evidence type="ECO:0000256" key="3">
    <source>
        <dbReference type="ARBA" id="ARBA00022692"/>
    </source>
</evidence>
<keyword evidence="3 6" id="KW-0812">Transmembrane</keyword>
<feature type="transmembrane region" description="Helical" evidence="6">
    <location>
        <begin position="254"/>
        <end position="276"/>
    </location>
</feature>
<dbReference type="InterPro" id="IPR030184">
    <property type="entry name" value="WAT1-related"/>
</dbReference>
<feature type="transmembrane region" description="Helical" evidence="6">
    <location>
        <begin position="134"/>
        <end position="153"/>
    </location>
</feature>
<feature type="transmembrane region" description="Helical" evidence="6">
    <location>
        <begin position="219"/>
        <end position="242"/>
    </location>
</feature>
<comment type="caution">
    <text evidence="8">The sequence shown here is derived from an EMBL/GenBank/DDBJ whole genome shotgun (WGS) entry which is preliminary data.</text>
</comment>
<feature type="transmembrane region" description="Helical" evidence="6">
    <location>
        <begin position="100"/>
        <end position="122"/>
    </location>
</feature>
<dbReference type="InterPro" id="IPR037185">
    <property type="entry name" value="EmrE-like"/>
</dbReference>
<dbReference type="Pfam" id="PF00892">
    <property type="entry name" value="EamA"/>
    <property type="match status" value="2"/>
</dbReference>
<dbReference type="EMBL" id="JBANAX010000281">
    <property type="protein sequence ID" value="KAL1215923.1"/>
    <property type="molecule type" value="Genomic_DNA"/>
</dbReference>
<evidence type="ECO:0000313" key="9">
    <source>
        <dbReference type="Proteomes" id="UP001558713"/>
    </source>
</evidence>
<feature type="transmembrane region" description="Helical" evidence="6">
    <location>
        <begin position="187"/>
        <end position="207"/>
    </location>
</feature>
<comment type="subcellular location">
    <subcellularLocation>
        <location evidence="1 6">Membrane</location>
        <topology evidence="1 6">Multi-pass membrane protein</topology>
    </subcellularLocation>
</comment>
<evidence type="ECO:0000256" key="1">
    <source>
        <dbReference type="ARBA" id="ARBA00004141"/>
    </source>
</evidence>
<reference evidence="8 9" key="1">
    <citation type="submission" date="2024-04" db="EMBL/GenBank/DDBJ databases">
        <title>Genome assembly C_amara_ONT_v2.</title>
        <authorList>
            <person name="Yant L."/>
            <person name="Moore C."/>
            <person name="Slenker M."/>
        </authorList>
    </citation>
    <scope>NUCLEOTIDE SEQUENCE [LARGE SCALE GENOMIC DNA]</scope>
    <source>
        <tissue evidence="8">Leaf</tissue>
    </source>
</reference>
<dbReference type="GO" id="GO:0016020">
    <property type="term" value="C:membrane"/>
    <property type="evidence" value="ECO:0007669"/>
    <property type="project" value="UniProtKB-SubCell"/>
</dbReference>
<evidence type="ECO:0000256" key="5">
    <source>
        <dbReference type="ARBA" id="ARBA00023136"/>
    </source>
</evidence>
<feature type="transmembrane region" description="Helical" evidence="6">
    <location>
        <begin position="283"/>
        <end position="304"/>
    </location>
</feature>
<name>A0ABD1BAG9_CARAN</name>
<proteinExistence type="inferred from homology"/>
<evidence type="ECO:0000256" key="4">
    <source>
        <dbReference type="ARBA" id="ARBA00022989"/>
    </source>
</evidence>
<evidence type="ECO:0000256" key="2">
    <source>
        <dbReference type="ARBA" id="ARBA00007635"/>
    </source>
</evidence>
<sequence>MMKEEQWAPVVVMLISSVAMGSVNALAKKALDVGVNHMIFGAYRMLISALILVPFSYIWERKTRPRLTLMLLCEHFISGLLGASLMQFFFLLGLSYTSATVSMALVSMLSAITFTLALILRIENTQNLKSKAGVLKLLGTLICIIGAMFLTFYKGPQISNPHSHPEALHNNNNYTLHKNGHDQSNKWLLGCLYLIIGTVLLSLWMLFQGKLTVKYPCNKYSSTCLMSVFAAFQCAILSLYKSREVEAWIIEDKFVIFVILYAGIVGQAMSTVVTSWSIKMTGAVFVSTFTPISLISATLFDFLILHSPLYLGSILGSVVTITGLYVFLWGKKSEIDQSVLKTLTPSKFCQNVENEDHMTINVNNTKLPI</sequence>
<dbReference type="SUPFAM" id="SSF103481">
    <property type="entry name" value="Multidrug resistance efflux transporter EmrE"/>
    <property type="match status" value="2"/>
</dbReference>
<gene>
    <name evidence="8" type="ORF">V5N11_028503</name>
</gene>
<feature type="transmembrane region" description="Helical" evidence="6">
    <location>
        <begin position="310"/>
        <end position="328"/>
    </location>
</feature>
<dbReference type="Proteomes" id="UP001558713">
    <property type="component" value="Unassembled WGS sequence"/>
</dbReference>
<dbReference type="AlphaFoldDB" id="A0ABD1BAG9"/>
<keyword evidence="5 6" id="KW-0472">Membrane</keyword>
<evidence type="ECO:0000313" key="8">
    <source>
        <dbReference type="EMBL" id="KAL1215923.1"/>
    </source>
</evidence>